<accession>A0ABR1E7M5</accession>
<dbReference type="Gene3D" id="4.10.410.10">
    <property type="entry name" value="Pancreatic trypsin inhibitor Kunitz domain"/>
    <property type="match status" value="1"/>
</dbReference>
<evidence type="ECO:0000259" key="8">
    <source>
        <dbReference type="PROSITE" id="PS50279"/>
    </source>
</evidence>
<keyword evidence="10" id="KW-1185">Reference proteome</keyword>
<dbReference type="EMBL" id="JAVFWL010000005">
    <property type="protein sequence ID" value="KAK6758558.1"/>
    <property type="molecule type" value="Genomic_DNA"/>
</dbReference>
<comment type="subcellular location">
    <subcellularLocation>
        <location evidence="1">Secreted</location>
    </subcellularLocation>
</comment>
<dbReference type="PROSITE" id="PS50279">
    <property type="entry name" value="BPTI_KUNITZ_2"/>
    <property type="match status" value="1"/>
</dbReference>
<feature type="chain" id="PRO_5045280111" description="BPTI/Kunitz inhibitor domain-containing protein" evidence="7">
    <location>
        <begin position="17"/>
        <end position="81"/>
    </location>
</feature>
<protein>
    <recommendedName>
        <fullName evidence="8">BPTI/Kunitz inhibitor domain-containing protein</fullName>
    </recommendedName>
</protein>
<keyword evidence="5" id="KW-0722">Serine protease inhibitor</keyword>
<evidence type="ECO:0000256" key="2">
    <source>
        <dbReference type="ARBA" id="ARBA00022525"/>
    </source>
</evidence>
<evidence type="ECO:0000256" key="3">
    <source>
        <dbReference type="ARBA" id="ARBA00022656"/>
    </source>
</evidence>
<evidence type="ECO:0000256" key="5">
    <source>
        <dbReference type="ARBA" id="ARBA00022900"/>
    </source>
</evidence>
<dbReference type="Pfam" id="PF00014">
    <property type="entry name" value="Kunitz_BPTI"/>
    <property type="match status" value="1"/>
</dbReference>
<reference evidence="9 10" key="1">
    <citation type="submission" date="2023-08" db="EMBL/GenBank/DDBJ databases">
        <title>A Necator americanus chromosomal reference genome.</title>
        <authorList>
            <person name="Ilik V."/>
            <person name="Petrzelkova K.J."/>
            <person name="Pardy F."/>
            <person name="Fuh T."/>
            <person name="Niatou-Singa F.S."/>
            <person name="Gouil Q."/>
            <person name="Baker L."/>
            <person name="Ritchie M.E."/>
            <person name="Jex A.R."/>
            <person name="Gazzola D."/>
            <person name="Li H."/>
            <person name="Toshio Fujiwara R."/>
            <person name="Zhan B."/>
            <person name="Aroian R.V."/>
            <person name="Pafco B."/>
            <person name="Schwarz E.M."/>
        </authorList>
    </citation>
    <scope>NUCLEOTIDE SEQUENCE [LARGE SCALE GENOMIC DNA]</scope>
    <source>
        <strain evidence="9 10">Aroian</strain>
        <tissue evidence="9">Whole animal</tissue>
    </source>
</reference>
<evidence type="ECO:0000256" key="4">
    <source>
        <dbReference type="ARBA" id="ARBA00022690"/>
    </source>
</evidence>
<dbReference type="Proteomes" id="UP001303046">
    <property type="component" value="Unassembled WGS sequence"/>
</dbReference>
<dbReference type="PANTHER" id="PTHR10083">
    <property type="entry name" value="KUNITZ-TYPE PROTEASE INHIBITOR-RELATED"/>
    <property type="match status" value="1"/>
</dbReference>
<feature type="domain" description="BPTI/Kunitz inhibitor" evidence="8">
    <location>
        <begin position="27"/>
        <end position="79"/>
    </location>
</feature>
<gene>
    <name evidence="9" type="primary">Necator_chrV.g20822</name>
    <name evidence="9" type="ORF">RB195_016029</name>
</gene>
<evidence type="ECO:0000313" key="9">
    <source>
        <dbReference type="EMBL" id="KAK6758558.1"/>
    </source>
</evidence>
<dbReference type="InterPro" id="IPR020901">
    <property type="entry name" value="Prtase_inh_Kunz-CS"/>
</dbReference>
<dbReference type="PROSITE" id="PS00280">
    <property type="entry name" value="BPTI_KUNITZ_1"/>
    <property type="match status" value="1"/>
</dbReference>
<dbReference type="InterPro" id="IPR002223">
    <property type="entry name" value="Kunitz_BPTI"/>
</dbReference>
<keyword evidence="6" id="KW-1015">Disulfide bond</keyword>
<proteinExistence type="predicted"/>
<evidence type="ECO:0000313" key="10">
    <source>
        <dbReference type="Proteomes" id="UP001303046"/>
    </source>
</evidence>
<evidence type="ECO:0000256" key="1">
    <source>
        <dbReference type="ARBA" id="ARBA00004613"/>
    </source>
</evidence>
<dbReference type="InterPro" id="IPR036880">
    <property type="entry name" value="Kunitz_BPTI_sf"/>
</dbReference>
<keyword evidence="7" id="KW-0732">Signal</keyword>
<name>A0ABR1E7M5_NECAM</name>
<dbReference type="InterPro" id="IPR050098">
    <property type="entry name" value="TFPI/VKTCI-like"/>
</dbReference>
<sequence>MRCLLLVLLCITASENFFIEIPREMICSSPTHLPGIQCLAYFERYTYNREKNICEMFVYGGCRPSLNNFQTIEKCEETCVR</sequence>
<keyword evidence="2" id="KW-0964">Secreted</keyword>
<keyword evidence="4" id="KW-0646">Protease inhibitor</keyword>
<feature type="signal peptide" evidence="7">
    <location>
        <begin position="1"/>
        <end position="16"/>
    </location>
</feature>
<dbReference type="SUPFAM" id="SSF57362">
    <property type="entry name" value="BPTI-like"/>
    <property type="match status" value="1"/>
</dbReference>
<keyword evidence="3" id="KW-0800">Toxin</keyword>
<comment type="caution">
    <text evidence="9">The sequence shown here is derived from an EMBL/GenBank/DDBJ whole genome shotgun (WGS) entry which is preliminary data.</text>
</comment>
<organism evidence="9 10">
    <name type="scientific">Necator americanus</name>
    <name type="common">Human hookworm</name>
    <dbReference type="NCBI Taxonomy" id="51031"/>
    <lineage>
        <taxon>Eukaryota</taxon>
        <taxon>Metazoa</taxon>
        <taxon>Ecdysozoa</taxon>
        <taxon>Nematoda</taxon>
        <taxon>Chromadorea</taxon>
        <taxon>Rhabditida</taxon>
        <taxon>Rhabditina</taxon>
        <taxon>Rhabditomorpha</taxon>
        <taxon>Strongyloidea</taxon>
        <taxon>Ancylostomatidae</taxon>
        <taxon>Bunostominae</taxon>
        <taxon>Necator</taxon>
    </lineage>
</organism>
<evidence type="ECO:0000256" key="7">
    <source>
        <dbReference type="SAM" id="SignalP"/>
    </source>
</evidence>
<dbReference type="PANTHER" id="PTHR10083:SF217">
    <property type="entry name" value="BOOPHILIN-H2"/>
    <property type="match status" value="1"/>
</dbReference>
<dbReference type="SMART" id="SM00131">
    <property type="entry name" value="KU"/>
    <property type="match status" value="1"/>
</dbReference>
<dbReference type="CDD" id="cd00109">
    <property type="entry name" value="Kunitz-type"/>
    <property type="match status" value="1"/>
</dbReference>
<evidence type="ECO:0000256" key="6">
    <source>
        <dbReference type="ARBA" id="ARBA00023157"/>
    </source>
</evidence>